<keyword evidence="3" id="KW-1185">Reference proteome</keyword>
<dbReference type="PANTHER" id="PTHR30024:SF42">
    <property type="entry name" value="ALIPHATIC SULFONATES-BINDING PROTEIN-RELATED"/>
    <property type="match status" value="1"/>
</dbReference>
<reference evidence="2 3" key="1">
    <citation type="submission" date="2021-03" db="EMBL/GenBank/DDBJ databases">
        <title>The complete genome sequence of Acetobacter suratthaniensis TBRC 1719.</title>
        <authorList>
            <person name="Charoenyingcharoen P."/>
            <person name="Yukphan P."/>
        </authorList>
    </citation>
    <scope>NUCLEOTIDE SEQUENCE [LARGE SCALE GENOMIC DNA]</scope>
    <source>
        <strain evidence="2 3">TBRC 1719</strain>
    </source>
</reference>
<organism evidence="2 3">
    <name type="scientific">Acetobacter suratthaniensis</name>
    <dbReference type="NCBI Taxonomy" id="1502841"/>
    <lineage>
        <taxon>Bacteria</taxon>
        <taxon>Pseudomonadati</taxon>
        <taxon>Pseudomonadota</taxon>
        <taxon>Alphaproteobacteria</taxon>
        <taxon>Acetobacterales</taxon>
        <taxon>Acetobacteraceae</taxon>
        <taxon>Acetobacter</taxon>
    </lineage>
</organism>
<dbReference type="Gene3D" id="3.40.190.10">
    <property type="entry name" value="Periplasmic binding protein-like II"/>
    <property type="match status" value="2"/>
</dbReference>
<dbReference type="InterPro" id="IPR015168">
    <property type="entry name" value="SsuA/THI5"/>
</dbReference>
<dbReference type="EMBL" id="JAFVMG010000014">
    <property type="protein sequence ID" value="MBO1329106.1"/>
    <property type="molecule type" value="Genomic_DNA"/>
</dbReference>
<feature type="domain" description="SsuA/THI5-like" evidence="1">
    <location>
        <begin position="133"/>
        <end position="261"/>
    </location>
</feature>
<dbReference type="Proteomes" id="UP000664399">
    <property type="component" value="Unassembled WGS sequence"/>
</dbReference>
<dbReference type="Pfam" id="PF09084">
    <property type="entry name" value="NMT1"/>
    <property type="match status" value="1"/>
</dbReference>
<comment type="caution">
    <text evidence="2">The sequence shown here is derived from an EMBL/GenBank/DDBJ whole genome shotgun (WGS) entry which is preliminary data.</text>
</comment>
<protein>
    <submittedName>
        <fullName evidence="2">ABC transporter substrate-binding protein</fullName>
    </submittedName>
</protein>
<evidence type="ECO:0000259" key="1">
    <source>
        <dbReference type="Pfam" id="PF09084"/>
    </source>
</evidence>
<gene>
    <name evidence="2" type="ORF">J2D75_11555</name>
</gene>
<dbReference type="PANTHER" id="PTHR30024">
    <property type="entry name" value="ALIPHATIC SULFONATES-BINDING PROTEIN-RELATED"/>
    <property type="match status" value="1"/>
</dbReference>
<sequence>MVTLSTHVRVALGGVLLIAVVLAGWGWHVTHQAQTIRIATVTAFVQGKPQRAGLDYVVETQGWLKSELAKRGYKLEWVPAPNAAVGPVINEAFANHAIEFASYGELPALILNGTAAGVRTRLLLPWGPGDAYVLVPASSEIRSINDLKGRKLAIHRGRPWEIPLLHLLDQEGLSYADFQLFNINPDAGAAALTAGAVDGLVTISPYELVDKGIAKVIWSTKGKPLSWHTLGGFWGDRGFIETHPDITQLVVTAYVAAARWASEDAHRQAFIELGMRNGTAATILERQYEDPALNWHDRWSPLFSDAVIAHFDDAARYARAKNIIANDIDIHQLLDPEPEAKAMTTLGLEGYWTASAAQSGAGDAPRK</sequence>
<proteinExistence type="predicted"/>
<evidence type="ECO:0000313" key="2">
    <source>
        <dbReference type="EMBL" id="MBO1329106.1"/>
    </source>
</evidence>
<name>A0ABS3LP15_9PROT</name>
<dbReference type="SUPFAM" id="SSF53850">
    <property type="entry name" value="Periplasmic binding protein-like II"/>
    <property type="match status" value="1"/>
</dbReference>
<accession>A0ABS3LP15</accession>
<evidence type="ECO:0000313" key="3">
    <source>
        <dbReference type="Proteomes" id="UP000664399"/>
    </source>
</evidence>
<dbReference type="RefSeq" id="WP_207854973.1">
    <property type="nucleotide sequence ID" value="NZ_JAFVMG010000014.1"/>
</dbReference>